<accession>A0ABQ9JJ33</accession>
<evidence type="ECO:0000313" key="2">
    <source>
        <dbReference type="Proteomes" id="UP001162164"/>
    </source>
</evidence>
<evidence type="ECO:0000313" key="1">
    <source>
        <dbReference type="EMBL" id="KAJ8978231.1"/>
    </source>
</evidence>
<organism evidence="1 2">
    <name type="scientific">Molorchus minor</name>
    <dbReference type="NCBI Taxonomy" id="1323400"/>
    <lineage>
        <taxon>Eukaryota</taxon>
        <taxon>Metazoa</taxon>
        <taxon>Ecdysozoa</taxon>
        <taxon>Arthropoda</taxon>
        <taxon>Hexapoda</taxon>
        <taxon>Insecta</taxon>
        <taxon>Pterygota</taxon>
        <taxon>Neoptera</taxon>
        <taxon>Endopterygota</taxon>
        <taxon>Coleoptera</taxon>
        <taxon>Polyphaga</taxon>
        <taxon>Cucujiformia</taxon>
        <taxon>Chrysomeloidea</taxon>
        <taxon>Cerambycidae</taxon>
        <taxon>Lamiinae</taxon>
        <taxon>Monochamini</taxon>
        <taxon>Molorchus</taxon>
    </lineage>
</organism>
<proteinExistence type="predicted"/>
<dbReference type="EMBL" id="JAPWTJ010000461">
    <property type="protein sequence ID" value="KAJ8978231.1"/>
    <property type="molecule type" value="Genomic_DNA"/>
</dbReference>
<reference evidence="1" key="1">
    <citation type="journal article" date="2023" name="Insect Mol. Biol.">
        <title>Genome sequencing provides insights into the evolution of gene families encoding plant cell wall-degrading enzymes in longhorned beetles.</title>
        <authorList>
            <person name="Shin N.R."/>
            <person name="Okamura Y."/>
            <person name="Kirsch R."/>
            <person name="Pauchet Y."/>
        </authorList>
    </citation>
    <scope>NUCLEOTIDE SEQUENCE</scope>
    <source>
        <strain evidence="1">MMC_N1</strain>
    </source>
</reference>
<keyword evidence="2" id="KW-1185">Reference proteome</keyword>
<comment type="caution">
    <text evidence="1">The sequence shown here is derived from an EMBL/GenBank/DDBJ whole genome shotgun (WGS) entry which is preliminary data.</text>
</comment>
<dbReference type="Proteomes" id="UP001162164">
    <property type="component" value="Unassembled WGS sequence"/>
</dbReference>
<name>A0ABQ9JJ33_9CUCU</name>
<protein>
    <submittedName>
        <fullName evidence="1">Uncharacterized protein</fullName>
    </submittedName>
</protein>
<gene>
    <name evidence="1" type="ORF">NQ317_016382</name>
</gene>
<sequence length="120" mass="13722">MVVVPKELRNTAQNKFAISNISLNRSVYMYKEYCITSFANHKLRLDPKRLFLLMSPPKHAIISALKGSKSDTAAEPTVKRERWNEFIGMWCSTKSSSNDRDNIYSAAWGLSAEFSSSRKR</sequence>